<organism evidence="2 3">
    <name type="scientific">Gossypium stocksii</name>
    <dbReference type="NCBI Taxonomy" id="47602"/>
    <lineage>
        <taxon>Eukaryota</taxon>
        <taxon>Viridiplantae</taxon>
        <taxon>Streptophyta</taxon>
        <taxon>Embryophyta</taxon>
        <taxon>Tracheophyta</taxon>
        <taxon>Spermatophyta</taxon>
        <taxon>Magnoliopsida</taxon>
        <taxon>eudicotyledons</taxon>
        <taxon>Gunneridae</taxon>
        <taxon>Pentapetalae</taxon>
        <taxon>rosids</taxon>
        <taxon>malvids</taxon>
        <taxon>Malvales</taxon>
        <taxon>Malvaceae</taxon>
        <taxon>Malvoideae</taxon>
        <taxon>Gossypium</taxon>
    </lineage>
</organism>
<dbReference type="AlphaFoldDB" id="A0A9D3ZFW8"/>
<name>A0A9D3ZFW8_9ROSI</name>
<evidence type="ECO:0000259" key="1">
    <source>
        <dbReference type="Pfam" id="PF10536"/>
    </source>
</evidence>
<dbReference type="EMBL" id="JAIQCV010000013">
    <property type="protein sequence ID" value="KAH1032166.1"/>
    <property type="molecule type" value="Genomic_DNA"/>
</dbReference>
<proteinExistence type="predicted"/>
<feature type="domain" description="Aminotransferase-like plant mobile" evidence="1">
    <location>
        <begin position="18"/>
        <end position="118"/>
    </location>
</feature>
<dbReference type="Pfam" id="PF10536">
    <property type="entry name" value="PMD"/>
    <property type="match status" value="1"/>
</dbReference>
<evidence type="ECO:0000313" key="2">
    <source>
        <dbReference type="EMBL" id="KAH1032166.1"/>
    </source>
</evidence>
<comment type="caution">
    <text evidence="2">The sequence shown here is derived from an EMBL/GenBank/DDBJ whole genome shotgun (WGS) entry which is preliminary data.</text>
</comment>
<sequence length="122" mass="15055">MNWLKDNFKELPEDPKNRMKEFEWVSYVDIDVISCIPPKVLHNRRMREPKVQLIVYVTVEMHKINRVLRWFGWRQQISLPPQDLKDLHKMDIRGKDNIDWSVRHEQHIEAWDRRMQSIPFHK</sequence>
<dbReference type="Proteomes" id="UP000828251">
    <property type="component" value="Unassembled WGS sequence"/>
</dbReference>
<protein>
    <recommendedName>
        <fullName evidence="1">Aminotransferase-like plant mobile domain-containing protein</fullName>
    </recommendedName>
</protein>
<dbReference type="InterPro" id="IPR019557">
    <property type="entry name" value="AminoTfrase-like_pln_mobile"/>
</dbReference>
<evidence type="ECO:0000313" key="3">
    <source>
        <dbReference type="Proteomes" id="UP000828251"/>
    </source>
</evidence>
<keyword evidence="3" id="KW-1185">Reference proteome</keyword>
<gene>
    <name evidence="2" type="ORF">J1N35_044340</name>
</gene>
<reference evidence="2 3" key="1">
    <citation type="journal article" date="2021" name="Plant Biotechnol. J.">
        <title>Multi-omics assisted identification of the key and species-specific regulatory components of drought-tolerant mechanisms in Gossypium stocksii.</title>
        <authorList>
            <person name="Yu D."/>
            <person name="Ke L."/>
            <person name="Zhang D."/>
            <person name="Wu Y."/>
            <person name="Sun Y."/>
            <person name="Mei J."/>
            <person name="Sun J."/>
            <person name="Sun Y."/>
        </authorList>
    </citation>
    <scope>NUCLEOTIDE SEQUENCE [LARGE SCALE GENOMIC DNA]</scope>
    <source>
        <strain evidence="3">cv. E1</strain>
        <tissue evidence="2">Leaf</tissue>
    </source>
</reference>
<dbReference type="OrthoDB" id="1751334at2759"/>
<accession>A0A9D3ZFW8</accession>